<dbReference type="PROSITE" id="PS50271">
    <property type="entry name" value="ZF_UBP"/>
    <property type="match status" value="1"/>
</dbReference>
<comment type="caution">
    <text evidence="2">The sequence shown here is derived from an EMBL/GenBank/DDBJ whole genome shotgun (WGS) entry which is preliminary data.</text>
</comment>
<dbReference type="Gene3D" id="3.30.40.10">
    <property type="entry name" value="Zinc/RING finger domain, C3HC4 (zinc finger)"/>
    <property type="match status" value="1"/>
</dbReference>
<evidence type="ECO:0000259" key="1">
    <source>
        <dbReference type="PROSITE" id="PS50271"/>
    </source>
</evidence>
<accession>A0ABR8H144</accession>
<protein>
    <submittedName>
        <fullName evidence="2">UBP-type zinc finger domain-containing protein</fullName>
    </submittedName>
</protein>
<feature type="domain" description="UBP-type" evidence="1">
    <location>
        <begin position="1"/>
        <end position="54"/>
    </location>
</feature>
<dbReference type="EMBL" id="JACJTA010000169">
    <property type="protein sequence ID" value="MBD2609542.1"/>
    <property type="molecule type" value="Genomic_DNA"/>
</dbReference>
<proteinExistence type="predicted"/>
<name>A0ABR8H144_9CYAN</name>
<evidence type="ECO:0000313" key="3">
    <source>
        <dbReference type="Proteomes" id="UP000660380"/>
    </source>
</evidence>
<dbReference type="InterPro" id="IPR013083">
    <property type="entry name" value="Znf_RING/FYVE/PHD"/>
</dbReference>
<dbReference type="Pfam" id="PF02148">
    <property type="entry name" value="zf-UBP"/>
    <property type="match status" value="1"/>
</dbReference>
<keyword evidence="3" id="KW-1185">Reference proteome</keyword>
<sequence>MGDRWVHLRQCLLCGHIGCCDSSKNKHATKHFNTTNHPIVKSFEPSLKYLVLYR</sequence>
<dbReference type="SUPFAM" id="SSF57850">
    <property type="entry name" value="RING/U-box"/>
    <property type="match status" value="1"/>
</dbReference>
<organism evidence="2 3">
    <name type="scientific">Scytonema hofmannii FACHB-248</name>
    <dbReference type="NCBI Taxonomy" id="1842502"/>
    <lineage>
        <taxon>Bacteria</taxon>
        <taxon>Bacillati</taxon>
        <taxon>Cyanobacteriota</taxon>
        <taxon>Cyanophyceae</taxon>
        <taxon>Nostocales</taxon>
        <taxon>Scytonemataceae</taxon>
        <taxon>Scytonema</taxon>
    </lineage>
</organism>
<gene>
    <name evidence="2" type="ORF">H6G81_34905</name>
</gene>
<evidence type="ECO:0000313" key="2">
    <source>
        <dbReference type="EMBL" id="MBD2609542.1"/>
    </source>
</evidence>
<dbReference type="InterPro" id="IPR001607">
    <property type="entry name" value="Znf_UBP"/>
</dbReference>
<reference evidence="2 3" key="1">
    <citation type="journal article" date="2020" name="ISME J.">
        <title>Comparative genomics reveals insights into cyanobacterial evolution and habitat adaptation.</title>
        <authorList>
            <person name="Chen M.Y."/>
            <person name="Teng W.K."/>
            <person name="Zhao L."/>
            <person name="Hu C.X."/>
            <person name="Zhou Y.K."/>
            <person name="Han B.P."/>
            <person name="Song L.R."/>
            <person name="Shu W.S."/>
        </authorList>
    </citation>
    <scope>NUCLEOTIDE SEQUENCE [LARGE SCALE GENOMIC DNA]</scope>
    <source>
        <strain evidence="2 3">FACHB-248</strain>
    </source>
</reference>
<dbReference type="Proteomes" id="UP000660380">
    <property type="component" value="Unassembled WGS sequence"/>
</dbReference>